<dbReference type="InterPro" id="IPR036691">
    <property type="entry name" value="Endo/exonu/phosph_ase_sf"/>
</dbReference>
<evidence type="ECO:0000313" key="3">
    <source>
        <dbReference type="Proteomes" id="UP000245207"/>
    </source>
</evidence>
<name>A0A2U1NWE8_ARTAN</name>
<evidence type="ECO:0000313" key="2">
    <source>
        <dbReference type="EMBL" id="PWA77843.1"/>
    </source>
</evidence>
<gene>
    <name evidence="2" type="ORF">CTI12_AA219220</name>
</gene>
<keyword evidence="2" id="KW-0540">Nuclease</keyword>
<dbReference type="SUPFAM" id="SSF56219">
    <property type="entry name" value="DNase I-like"/>
    <property type="match status" value="1"/>
</dbReference>
<keyword evidence="2" id="KW-0255">Endonuclease</keyword>
<dbReference type="AlphaFoldDB" id="A0A2U1NWE8"/>
<dbReference type="Proteomes" id="UP000245207">
    <property type="component" value="Unassembled WGS sequence"/>
</dbReference>
<feature type="coiled-coil region" evidence="1">
    <location>
        <begin position="210"/>
        <end position="237"/>
    </location>
</feature>
<dbReference type="EMBL" id="PKPP01002068">
    <property type="protein sequence ID" value="PWA77843.1"/>
    <property type="molecule type" value="Genomic_DNA"/>
</dbReference>
<organism evidence="2 3">
    <name type="scientific">Artemisia annua</name>
    <name type="common">Sweet wormwood</name>
    <dbReference type="NCBI Taxonomy" id="35608"/>
    <lineage>
        <taxon>Eukaryota</taxon>
        <taxon>Viridiplantae</taxon>
        <taxon>Streptophyta</taxon>
        <taxon>Embryophyta</taxon>
        <taxon>Tracheophyta</taxon>
        <taxon>Spermatophyta</taxon>
        <taxon>Magnoliopsida</taxon>
        <taxon>eudicotyledons</taxon>
        <taxon>Gunneridae</taxon>
        <taxon>Pentapetalae</taxon>
        <taxon>asterids</taxon>
        <taxon>campanulids</taxon>
        <taxon>Asterales</taxon>
        <taxon>Asteraceae</taxon>
        <taxon>Asteroideae</taxon>
        <taxon>Anthemideae</taxon>
        <taxon>Artemisiinae</taxon>
        <taxon>Artemisia</taxon>
    </lineage>
</organism>
<dbReference type="GO" id="GO:0004519">
    <property type="term" value="F:endonuclease activity"/>
    <property type="evidence" value="ECO:0007669"/>
    <property type="project" value="UniProtKB-KW"/>
</dbReference>
<dbReference type="Gene3D" id="3.60.10.10">
    <property type="entry name" value="Endonuclease/exonuclease/phosphatase"/>
    <property type="match status" value="1"/>
</dbReference>
<keyword evidence="2" id="KW-0269">Exonuclease</keyword>
<accession>A0A2U1NWE8</accession>
<reference evidence="2 3" key="1">
    <citation type="journal article" date="2018" name="Mol. Plant">
        <title>The genome of Artemisia annua provides insight into the evolution of Asteraceae family and artemisinin biosynthesis.</title>
        <authorList>
            <person name="Shen Q."/>
            <person name="Zhang L."/>
            <person name="Liao Z."/>
            <person name="Wang S."/>
            <person name="Yan T."/>
            <person name="Shi P."/>
            <person name="Liu M."/>
            <person name="Fu X."/>
            <person name="Pan Q."/>
            <person name="Wang Y."/>
            <person name="Lv Z."/>
            <person name="Lu X."/>
            <person name="Zhang F."/>
            <person name="Jiang W."/>
            <person name="Ma Y."/>
            <person name="Chen M."/>
            <person name="Hao X."/>
            <person name="Li L."/>
            <person name="Tang Y."/>
            <person name="Lv G."/>
            <person name="Zhou Y."/>
            <person name="Sun X."/>
            <person name="Brodelius P.E."/>
            <person name="Rose J.K.C."/>
            <person name="Tang K."/>
        </authorList>
    </citation>
    <scope>NUCLEOTIDE SEQUENCE [LARGE SCALE GENOMIC DNA]</scope>
    <source>
        <strain evidence="3">cv. Huhao1</strain>
        <tissue evidence="2">Leaf</tissue>
    </source>
</reference>
<sequence>MNCLSINIRGIGVCGKSRWIKSLKNEFGISFLGIQETMVKDIQASTVSNYWGGLGFDFESVDAVGNLGGLVNIWDPKVFSKDSVFKDNNFLLVSGLILDGSIRLNIINVYAPQNNVEKLNLWSRIIQTIKSGHGWWIIFGDFNSVRDREERKNSSFDPGSARDFNDFIDEAGLREYGLKGWVNNGPYDINLLNKLKRLRGVLRDWFRRYSVKEVEEVSRLRKEKDDLEVQMESSDLEESDLWVWIECKKALEEIELHKARDIRQKSRVKWASLGDENSSFFYNMINGRKARNFIPGIAVDGCLFSIEVWNRVENWCRLPPSFFFDVQDLILLAENSSFSKDKRHILRGIVYTTLWVIWNERNARIFTNKKRIPLELVEIVKSTSFFWCRNRSRWNNIVWQDWCNYPLDLM</sequence>
<keyword evidence="1" id="KW-0175">Coiled coil</keyword>
<proteinExistence type="predicted"/>
<dbReference type="OrthoDB" id="692400at2759"/>
<comment type="caution">
    <text evidence="2">The sequence shown here is derived from an EMBL/GenBank/DDBJ whole genome shotgun (WGS) entry which is preliminary data.</text>
</comment>
<keyword evidence="3" id="KW-1185">Reference proteome</keyword>
<protein>
    <submittedName>
        <fullName evidence="2">Endonuclease/exonuclease/phosphatase</fullName>
    </submittedName>
</protein>
<keyword evidence="2" id="KW-0378">Hydrolase</keyword>
<evidence type="ECO:0000256" key="1">
    <source>
        <dbReference type="SAM" id="Coils"/>
    </source>
</evidence>
<dbReference type="GO" id="GO:0004527">
    <property type="term" value="F:exonuclease activity"/>
    <property type="evidence" value="ECO:0007669"/>
    <property type="project" value="UniProtKB-KW"/>
</dbReference>